<protein>
    <submittedName>
        <fullName evidence="1">HicB family protein</fullName>
    </submittedName>
</protein>
<dbReference type="Proteomes" id="UP000000268">
    <property type="component" value="Plasmid pREB2"/>
</dbReference>
<evidence type="ECO:0000313" key="1">
    <source>
        <dbReference type="EMBL" id="ABW31906.1"/>
    </source>
</evidence>
<accession>A8ZL80</accession>
<keyword evidence="2" id="KW-1185">Reference proteome</keyword>
<keyword evidence="1" id="KW-0614">Plasmid</keyword>
<dbReference type="KEGG" id="amr:AM1_B0186"/>
<dbReference type="OrthoDB" id="9793107at2"/>
<dbReference type="EMBL" id="CP000839">
    <property type="protein sequence ID" value="ABW31906.1"/>
    <property type="molecule type" value="Genomic_DNA"/>
</dbReference>
<name>A8ZL80_ACAM1</name>
<geneLocation type="plasmid" evidence="1 2">
    <name>pREB2</name>
</geneLocation>
<dbReference type="RefSeq" id="WP_012167058.1">
    <property type="nucleotide sequence ID" value="NC_009927.1"/>
</dbReference>
<organism evidence="1 2">
    <name type="scientific">Acaryochloris marina (strain MBIC 11017)</name>
    <dbReference type="NCBI Taxonomy" id="329726"/>
    <lineage>
        <taxon>Bacteria</taxon>
        <taxon>Bacillati</taxon>
        <taxon>Cyanobacteriota</taxon>
        <taxon>Cyanophyceae</taxon>
        <taxon>Acaryochloridales</taxon>
        <taxon>Acaryochloridaceae</taxon>
        <taxon>Acaryochloris</taxon>
    </lineage>
</organism>
<gene>
    <name evidence="1" type="ordered locus">AM1_B0186</name>
</gene>
<sequence length="66" mass="7491">MKYKGYESVVEFDANDQIFFGRVLGIRDVIAFDGQTADELKQSFHNVIDDYLADCQQVGKDPSQSK</sequence>
<dbReference type="HOGENOM" id="CLU_134927_2_0_3"/>
<dbReference type="InterPro" id="IPR035069">
    <property type="entry name" value="TTHA1013/TTHA0281-like"/>
</dbReference>
<dbReference type="SUPFAM" id="SSF143100">
    <property type="entry name" value="TTHA1013/TTHA0281-like"/>
    <property type="match status" value="1"/>
</dbReference>
<proteinExistence type="predicted"/>
<dbReference type="AlphaFoldDB" id="A8ZL80"/>
<evidence type="ECO:0000313" key="2">
    <source>
        <dbReference type="Proteomes" id="UP000000268"/>
    </source>
</evidence>
<reference evidence="1 2" key="1">
    <citation type="journal article" date="2008" name="Proc. Natl. Acad. Sci. U.S.A.">
        <title>Niche adaptation and genome expansion in the chlorophyll d-producing cyanobacterium Acaryochloris marina.</title>
        <authorList>
            <person name="Swingley W.D."/>
            <person name="Chen M."/>
            <person name="Cheung P.C."/>
            <person name="Conrad A.L."/>
            <person name="Dejesa L.C."/>
            <person name="Hao J."/>
            <person name="Honchak B.M."/>
            <person name="Karbach L.E."/>
            <person name="Kurdoglu A."/>
            <person name="Lahiri S."/>
            <person name="Mastrian S.D."/>
            <person name="Miyashita H."/>
            <person name="Page L."/>
            <person name="Ramakrishna P."/>
            <person name="Satoh S."/>
            <person name="Sattley W.M."/>
            <person name="Shimada Y."/>
            <person name="Taylor H.L."/>
            <person name="Tomo T."/>
            <person name="Tsuchiya T."/>
            <person name="Wang Z.T."/>
            <person name="Raymond J."/>
            <person name="Mimuro M."/>
            <person name="Blankenship R.E."/>
            <person name="Touchman J.W."/>
        </authorList>
    </citation>
    <scope>NUCLEOTIDE SEQUENCE [LARGE SCALE GENOMIC DNA]</scope>
    <source>
        <strain evidence="2">MBIC 11017</strain>
        <plasmid evidence="2">Plasmid pREB2</plasmid>
    </source>
</reference>